<evidence type="ECO:0000313" key="3">
    <source>
        <dbReference type="Proteomes" id="UP000000759"/>
    </source>
</evidence>
<gene>
    <name evidence="2" type="ORF">PHATRDRAFT_49973</name>
</gene>
<dbReference type="OrthoDB" id="410247at2759"/>
<feature type="compositionally biased region" description="Acidic residues" evidence="1">
    <location>
        <begin position="351"/>
        <end position="398"/>
    </location>
</feature>
<name>B7GCH2_PHATC</name>
<dbReference type="eggNOG" id="ENOG502S27Z">
    <property type="taxonomic scope" value="Eukaryota"/>
</dbReference>
<dbReference type="EMBL" id="CM000627">
    <property type="protein sequence ID" value="EEC43770.1"/>
    <property type="molecule type" value="Genomic_DNA"/>
</dbReference>
<protein>
    <submittedName>
        <fullName evidence="2">Uncharacterized protein</fullName>
    </submittedName>
</protein>
<organism evidence="2 3">
    <name type="scientific">Phaeodactylum tricornutum (strain CCAP 1055/1)</name>
    <dbReference type="NCBI Taxonomy" id="556484"/>
    <lineage>
        <taxon>Eukaryota</taxon>
        <taxon>Sar</taxon>
        <taxon>Stramenopiles</taxon>
        <taxon>Ochrophyta</taxon>
        <taxon>Bacillariophyta</taxon>
        <taxon>Bacillariophyceae</taxon>
        <taxon>Bacillariophycidae</taxon>
        <taxon>Naviculales</taxon>
        <taxon>Phaeodactylaceae</taxon>
        <taxon>Phaeodactylum</taxon>
    </lineage>
</organism>
<dbReference type="Proteomes" id="UP000000759">
    <property type="component" value="Chromosome 25"/>
</dbReference>
<reference evidence="3" key="2">
    <citation type="submission" date="2008-08" db="EMBL/GenBank/DDBJ databases">
        <authorList>
            <consortium name="Diatom Consortium"/>
            <person name="Grigoriev I."/>
            <person name="Grimwood J."/>
            <person name="Kuo A."/>
            <person name="Otillar R.P."/>
            <person name="Salamov A."/>
            <person name="Detter J.C."/>
            <person name="Lindquist E."/>
            <person name="Shapiro H."/>
            <person name="Lucas S."/>
            <person name="Glavina del Rio T."/>
            <person name="Pitluck S."/>
            <person name="Rokhsar D."/>
            <person name="Bowler C."/>
        </authorList>
    </citation>
    <scope>GENOME REANNOTATION</scope>
    <source>
        <strain evidence="3">CCAP 1055/1</strain>
    </source>
</reference>
<evidence type="ECO:0000313" key="2">
    <source>
        <dbReference type="EMBL" id="EEC43770.1"/>
    </source>
</evidence>
<feature type="region of interest" description="Disordered" evidence="1">
    <location>
        <begin position="345"/>
        <end position="431"/>
    </location>
</feature>
<proteinExistence type="predicted"/>
<dbReference type="RefSeq" id="XP_002184711.1">
    <property type="nucleotide sequence ID" value="XM_002184675.1"/>
</dbReference>
<keyword evidence="3" id="KW-1185">Reference proteome</keyword>
<evidence type="ECO:0000256" key="1">
    <source>
        <dbReference type="SAM" id="MobiDB-lite"/>
    </source>
</evidence>
<dbReference type="GeneID" id="7198655"/>
<reference evidence="2 3" key="1">
    <citation type="journal article" date="2008" name="Nature">
        <title>The Phaeodactylum genome reveals the evolutionary history of diatom genomes.</title>
        <authorList>
            <person name="Bowler C."/>
            <person name="Allen A.E."/>
            <person name="Badger J.H."/>
            <person name="Grimwood J."/>
            <person name="Jabbari K."/>
            <person name="Kuo A."/>
            <person name="Maheswari U."/>
            <person name="Martens C."/>
            <person name="Maumus F."/>
            <person name="Otillar R.P."/>
            <person name="Rayko E."/>
            <person name="Salamov A."/>
            <person name="Vandepoele K."/>
            <person name="Beszteri B."/>
            <person name="Gruber A."/>
            <person name="Heijde M."/>
            <person name="Katinka M."/>
            <person name="Mock T."/>
            <person name="Valentin K."/>
            <person name="Verret F."/>
            <person name="Berges J.A."/>
            <person name="Brownlee C."/>
            <person name="Cadoret J.P."/>
            <person name="Chiovitti A."/>
            <person name="Choi C.J."/>
            <person name="Coesel S."/>
            <person name="De Martino A."/>
            <person name="Detter J.C."/>
            <person name="Durkin C."/>
            <person name="Falciatore A."/>
            <person name="Fournet J."/>
            <person name="Haruta M."/>
            <person name="Huysman M.J."/>
            <person name="Jenkins B.D."/>
            <person name="Jiroutova K."/>
            <person name="Jorgensen R.E."/>
            <person name="Joubert Y."/>
            <person name="Kaplan A."/>
            <person name="Kroger N."/>
            <person name="Kroth P.G."/>
            <person name="La Roche J."/>
            <person name="Lindquist E."/>
            <person name="Lommer M."/>
            <person name="Martin-Jezequel V."/>
            <person name="Lopez P.J."/>
            <person name="Lucas S."/>
            <person name="Mangogna M."/>
            <person name="McGinnis K."/>
            <person name="Medlin L.K."/>
            <person name="Montsant A."/>
            <person name="Oudot-Le Secq M.P."/>
            <person name="Napoli C."/>
            <person name="Obornik M."/>
            <person name="Parker M.S."/>
            <person name="Petit J.L."/>
            <person name="Porcel B.M."/>
            <person name="Poulsen N."/>
            <person name="Robison M."/>
            <person name="Rychlewski L."/>
            <person name="Rynearson T.A."/>
            <person name="Schmutz J."/>
            <person name="Shapiro H."/>
            <person name="Siaut M."/>
            <person name="Stanley M."/>
            <person name="Sussman M.R."/>
            <person name="Taylor A.R."/>
            <person name="Vardi A."/>
            <person name="von Dassow P."/>
            <person name="Vyverman W."/>
            <person name="Willis A."/>
            <person name="Wyrwicz L.S."/>
            <person name="Rokhsar D.S."/>
            <person name="Weissenbach J."/>
            <person name="Armbrust E.V."/>
            <person name="Green B.R."/>
            <person name="Van de Peer Y."/>
            <person name="Grigoriev I.V."/>
        </authorList>
    </citation>
    <scope>NUCLEOTIDE SEQUENCE [LARGE SCALE GENOMIC DNA]</scope>
    <source>
        <strain evidence="2 3">CCAP 1055/1</strain>
    </source>
</reference>
<feature type="region of interest" description="Disordered" evidence="1">
    <location>
        <begin position="283"/>
        <end position="305"/>
    </location>
</feature>
<dbReference type="KEGG" id="pti:PHATRDRAFT_49973"/>
<dbReference type="AlphaFoldDB" id="B7GCH2"/>
<sequence>MAALNRPTQATYEIHESVKVDTSDNEDHTFCGIMFPIKAKAVLPMERVFIRSIAVRGQLGPLTVWITKPEASPDDHQTYTFRLNARHWDKVYDHTLPSSQRTYQTLHLDPPIELRPGQVRALYIHSTLPGDEAIVYDNSYPTARRPARPRYEDSMITIFSGKAHLSPTPFGQMPIWGWGNAWRDHREFVGQIEYGAVFQLWNPACHGNFGTEFDQCVQAMLACQRRNESPICRLPDECLYYILNMCRWDWFRDTSDGIKAVKRFRRRQRRELESEVARLRAEQAEQNRLNAENPTGRRSAESDSDMYYDAEEEIEDSTAMDTSNHCSNRAGVAAQALAAVPEISETHSGDADEDEGNQGDVEDVEDDDDDEEWNEDEEENEDDEDDLDDDGNESDESEWERANGYRADNTVFTYRDVSSDEESEGDEARTAAERQAWFRRHFARIHILRALARGNDGTGENMQM</sequence>
<dbReference type="HOGENOM" id="CLU_587239_0_0_1"/>
<accession>B7GCH2</accession>
<dbReference type="PaxDb" id="2850-Phatr49973"/>
<dbReference type="InParanoid" id="B7GCH2"/>